<gene>
    <name evidence="1" type="ORF">UFOPK4098_01370</name>
</gene>
<dbReference type="AlphaFoldDB" id="A0A6J7RJR6"/>
<evidence type="ECO:0000313" key="1">
    <source>
        <dbReference type="EMBL" id="CAB5029067.1"/>
    </source>
</evidence>
<dbReference type="EMBL" id="CAFBPN010000107">
    <property type="protein sequence ID" value="CAB5029067.1"/>
    <property type="molecule type" value="Genomic_DNA"/>
</dbReference>
<accession>A0A6J7RJR6</accession>
<name>A0A6J7RJR6_9ZZZZ</name>
<sequence>MYTKFDMPAGAGRVYGEAEGINHVLINGVEAVRNGEILTSRPGTLLRSGRDTDTVTAR</sequence>
<organism evidence="1">
    <name type="scientific">freshwater metagenome</name>
    <dbReference type="NCBI Taxonomy" id="449393"/>
    <lineage>
        <taxon>unclassified sequences</taxon>
        <taxon>metagenomes</taxon>
        <taxon>ecological metagenomes</taxon>
    </lineage>
</organism>
<proteinExistence type="predicted"/>
<protein>
    <submittedName>
        <fullName evidence="1">Unannotated protein</fullName>
    </submittedName>
</protein>
<reference evidence="1" key="1">
    <citation type="submission" date="2020-05" db="EMBL/GenBank/DDBJ databases">
        <authorList>
            <person name="Chiriac C."/>
            <person name="Salcher M."/>
            <person name="Ghai R."/>
            <person name="Kavagutti S V."/>
        </authorList>
    </citation>
    <scope>NUCLEOTIDE SEQUENCE</scope>
</reference>